<protein>
    <submittedName>
        <fullName evidence="2">Uncharacterized protein</fullName>
    </submittedName>
</protein>
<dbReference type="AlphaFoldDB" id="A0A9W8E0H6"/>
<comment type="caution">
    <text evidence="2">The sequence shown here is derived from an EMBL/GenBank/DDBJ whole genome shotgun (WGS) entry which is preliminary data.</text>
</comment>
<evidence type="ECO:0000256" key="1">
    <source>
        <dbReference type="SAM" id="MobiDB-lite"/>
    </source>
</evidence>
<dbReference type="EMBL" id="JANBPT010000120">
    <property type="protein sequence ID" value="KAJ1927390.1"/>
    <property type="molecule type" value="Genomic_DNA"/>
</dbReference>
<evidence type="ECO:0000313" key="3">
    <source>
        <dbReference type="Proteomes" id="UP001150569"/>
    </source>
</evidence>
<name>A0A9W8E0H6_9FUNG</name>
<proteinExistence type="predicted"/>
<dbReference type="Proteomes" id="UP001150569">
    <property type="component" value="Unassembled WGS sequence"/>
</dbReference>
<evidence type="ECO:0000313" key="2">
    <source>
        <dbReference type="EMBL" id="KAJ1927390.1"/>
    </source>
</evidence>
<feature type="region of interest" description="Disordered" evidence="1">
    <location>
        <begin position="143"/>
        <end position="169"/>
    </location>
</feature>
<feature type="compositionally biased region" description="Basic and acidic residues" evidence="1">
    <location>
        <begin position="1"/>
        <end position="21"/>
    </location>
</feature>
<feature type="compositionally biased region" description="Basic and acidic residues" evidence="1">
    <location>
        <begin position="145"/>
        <end position="159"/>
    </location>
</feature>
<feature type="region of interest" description="Disordered" evidence="1">
    <location>
        <begin position="1"/>
        <end position="34"/>
    </location>
</feature>
<reference evidence="2" key="1">
    <citation type="submission" date="2022-07" db="EMBL/GenBank/DDBJ databases">
        <title>Phylogenomic reconstructions and comparative analyses of Kickxellomycotina fungi.</title>
        <authorList>
            <person name="Reynolds N.K."/>
            <person name="Stajich J.E."/>
            <person name="Barry K."/>
            <person name="Grigoriev I.V."/>
            <person name="Crous P."/>
            <person name="Smith M.E."/>
        </authorList>
    </citation>
    <scope>NUCLEOTIDE SEQUENCE</scope>
    <source>
        <strain evidence="2">RSA 861</strain>
    </source>
</reference>
<keyword evidence="3" id="KW-1185">Reference proteome</keyword>
<gene>
    <name evidence="2" type="ORF">IWQ60_002977</name>
</gene>
<organism evidence="2 3">
    <name type="scientific">Tieghemiomyces parasiticus</name>
    <dbReference type="NCBI Taxonomy" id="78921"/>
    <lineage>
        <taxon>Eukaryota</taxon>
        <taxon>Fungi</taxon>
        <taxon>Fungi incertae sedis</taxon>
        <taxon>Zoopagomycota</taxon>
        <taxon>Kickxellomycotina</taxon>
        <taxon>Dimargaritomycetes</taxon>
        <taxon>Dimargaritales</taxon>
        <taxon>Dimargaritaceae</taxon>
        <taxon>Tieghemiomyces</taxon>
    </lineage>
</organism>
<sequence length="169" mass="19290">MKTVRHSERPCRPRPSDEPERGISLNPYAGTSRKQRHCTIVHHHRSEAVGPSRDHIDGGIELELDAKRREDPLYGIGRQLAKRSARMPLVPHASPQPLAASLHTPAPTDHDRLRQARLRREAAEHERTQRLLAARGRLATPTLVDTDRQGYSDQFHPEFTRAAAKRRRH</sequence>
<accession>A0A9W8E0H6</accession>